<dbReference type="InterPro" id="IPR020568">
    <property type="entry name" value="Ribosomal_Su5_D2-typ_SF"/>
</dbReference>
<dbReference type="Pfam" id="PF00288">
    <property type="entry name" value="GHMP_kinases_N"/>
    <property type="match status" value="1"/>
</dbReference>
<keyword evidence="7 9" id="KW-0067">ATP-binding</keyword>
<keyword evidence="5 9" id="KW-0547">Nucleotide-binding</keyword>
<dbReference type="EMBL" id="JADILY010000113">
    <property type="protein sequence ID" value="MBO8481983.1"/>
    <property type="molecule type" value="Genomic_DNA"/>
</dbReference>
<protein>
    <recommendedName>
        <fullName evidence="3 9">4-diphosphocytidyl-2-C-methyl-D-erythritol kinase</fullName>
        <shortName evidence="9">CMK</shortName>
        <ecNumber evidence="2 9">2.7.1.148</ecNumber>
    </recommendedName>
    <alternativeName>
        <fullName evidence="8 9">4-(cytidine-5'-diphospho)-2-C-methyl-D-erythritol kinase</fullName>
    </alternativeName>
</protein>
<evidence type="ECO:0000256" key="6">
    <source>
        <dbReference type="ARBA" id="ARBA00022777"/>
    </source>
</evidence>
<dbReference type="InterPro" id="IPR036554">
    <property type="entry name" value="GHMP_kinase_C_sf"/>
</dbReference>
<dbReference type="PIRSF" id="PIRSF010376">
    <property type="entry name" value="IspE"/>
    <property type="match status" value="1"/>
</dbReference>
<dbReference type="HAMAP" id="MF_00061">
    <property type="entry name" value="IspE"/>
    <property type="match status" value="1"/>
</dbReference>
<dbReference type="GO" id="GO:0019288">
    <property type="term" value="P:isopentenyl diphosphate biosynthetic process, methylerythritol 4-phosphate pathway"/>
    <property type="evidence" value="ECO:0007669"/>
    <property type="project" value="UniProtKB-UniRule"/>
</dbReference>
<feature type="domain" description="GHMP kinase N-terminal" evidence="10">
    <location>
        <begin position="96"/>
        <end position="171"/>
    </location>
</feature>
<comment type="catalytic activity">
    <reaction evidence="9">
        <text>4-CDP-2-C-methyl-D-erythritol + ATP = 4-CDP-2-C-methyl-D-erythritol 2-phosphate + ADP + H(+)</text>
        <dbReference type="Rhea" id="RHEA:18437"/>
        <dbReference type="ChEBI" id="CHEBI:15378"/>
        <dbReference type="ChEBI" id="CHEBI:30616"/>
        <dbReference type="ChEBI" id="CHEBI:57823"/>
        <dbReference type="ChEBI" id="CHEBI:57919"/>
        <dbReference type="ChEBI" id="CHEBI:456216"/>
        <dbReference type="EC" id="2.7.1.148"/>
    </reaction>
</comment>
<dbReference type="Proteomes" id="UP000823772">
    <property type="component" value="Unassembled WGS sequence"/>
</dbReference>
<reference evidence="12" key="1">
    <citation type="submission" date="2020-10" db="EMBL/GenBank/DDBJ databases">
        <authorList>
            <person name="Gilroy R."/>
        </authorList>
    </citation>
    <scope>NUCLEOTIDE SEQUENCE</scope>
    <source>
        <strain evidence="12">B3-2255</strain>
    </source>
</reference>
<evidence type="ECO:0000256" key="4">
    <source>
        <dbReference type="ARBA" id="ARBA00022679"/>
    </source>
</evidence>
<comment type="pathway">
    <text evidence="9">Isoprenoid biosynthesis; isopentenyl diphosphate biosynthesis via DXP pathway; isopentenyl diphosphate from 1-deoxy-D-xylulose 5-phosphate: step 3/6.</text>
</comment>
<dbReference type="Gene3D" id="3.30.70.890">
    <property type="entry name" value="GHMP kinase, C-terminal domain"/>
    <property type="match status" value="1"/>
</dbReference>
<evidence type="ECO:0000256" key="2">
    <source>
        <dbReference type="ARBA" id="ARBA00012052"/>
    </source>
</evidence>
<dbReference type="SUPFAM" id="SSF54211">
    <property type="entry name" value="Ribosomal protein S5 domain 2-like"/>
    <property type="match status" value="1"/>
</dbReference>
<evidence type="ECO:0000259" key="11">
    <source>
        <dbReference type="Pfam" id="PF08544"/>
    </source>
</evidence>
<feature type="active site" evidence="9">
    <location>
        <position position="8"/>
    </location>
</feature>
<name>A0A9D9NQR9_9BACT</name>
<evidence type="ECO:0000313" key="12">
    <source>
        <dbReference type="EMBL" id="MBO8481983.1"/>
    </source>
</evidence>
<accession>A0A9D9NQR9</accession>
<comment type="caution">
    <text evidence="12">The sequence shown here is derived from an EMBL/GenBank/DDBJ whole genome shotgun (WGS) entry which is preliminary data.</text>
</comment>
<keyword evidence="6 9" id="KW-0418">Kinase</keyword>
<dbReference type="InterPro" id="IPR004424">
    <property type="entry name" value="IspE"/>
</dbReference>
<evidence type="ECO:0000256" key="1">
    <source>
        <dbReference type="ARBA" id="ARBA00009684"/>
    </source>
</evidence>
<evidence type="ECO:0000256" key="3">
    <source>
        <dbReference type="ARBA" id="ARBA00017473"/>
    </source>
</evidence>
<evidence type="ECO:0000313" key="13">
    <source>
        <dbReference type="Proteomes" id="UP000823772"/>
    </source>
</evidence>
<evidence type="ECO:0000256" key="5">
    <source>
        <dbReference type="ARBA" id="ARBA00022741"/>
    </source>
</evidence>
<feature type="binding site" evidence="9">
    <location>
        <begin position="122"/>
        <end position="132"/>
    </location>
    <ligand>
        <name>ATP</name>
        <dbReference type="ChEBI" id="CHEBI:30616"/>
    </ligand>
</feature>
<sequence length="282" mass="30448">MKSFPNPKINIGLNILKRRDDGFHDIETVFIPLTKDFGYDGDLYDTLEITPRTDGRTTLKISWADCRSGTEGTPGMDKPTNNDDFSENGWPKDKDLCIKAYNELAAHYPLTGADISLTKRIPTGAGLGGGSADAAFTLKMLNELFSLGLDDERLAIHASDLGSDVPFFIYNRPMFASGRGEILTPISCPILSGRKIGVVTPGIAVSTAEAYSGVKPAMPETGLRELISSLPLEQWKGRIANDFEESIFRKHPALGAIKASLYEAGAVYASMSGSGSALYGIF</sequence>
<comment type="function">
    <text evidence="9">Catalyzes the phosphorylation of the position 2 hydroxy group of 4-diphosphocytidyl-2C-methyl-D-erythritol.</text>
</comment>
<dbReference type="Pfam" id="PF08544">
    <property type="entry name" value="GHMP_kinases_C"/>
    <property type="match status" value="1"/>
</dbReference>
<feature type="domain" description="GHMP kinase C-terminal" evidence="11">
    <location>
        <begin position="237"/>
        <end position="282"/>
    </location>
</feature>
<proteinExistence type="inferred from homology"/>
<dbReference type="InterPro" id="IPR006204">
    <property type="entry name" value="GHMP_kinase_N_dom"/>
</dbReference>
<dbReference type="GO" id="GO:0050515">
    <property type="term" value="F:4-(cytidine 5'-diphospho)-2-C-methyl-D-erythritol kinase activity"/>
    <property type="evidence" value="ECO:0007669"/>
    <property type="project" value="UniProtKB-UniRule"/>
</dbReference>
<dbReference type="EC" id="2.7.1.148" evidence="2 9"/>
<keyword evidence="9" id="KW-0414">Isoprene biosynthesis</keyword>
<evidence type="ECO:0000256" key="9">
    <source>
        <dbReference type="HAMAP-Rule" id="MF_00061"/>
    </source>
</evidence>
<dbReference type="InterPro" id="IPR013750">
    <property type="entry name" value="GHMP_kinase_C_dom"/>
</dbReference>
<gene>
    <name evidence="9" type="primary">ispE</name>
    <name evidence="12" type="ORF">IAC87_05500</name>
</gene>
<dbReference type="SUPFAM" id="SSF55060">
    <property type="entry name" value="GHMP Kinase, C-terminal domain"/>
    <property type="match status" value="1"/>
</dbReference>
<reference evidence="12" key="2">
    <citation type="journal article" date="2021" name="PeerJ">
        <title>Extensive microbial diversity within the chicken gut microbiome revealed by metagenomics and culture.</title>
        <authorList>
            <person name="Gilroy R."/>
            <person name="Ravi A."/>
            <person name="Getino M."/>
            <person name="Pursley I."/>
            <person name="Horton D.L."/>
            <person name="Alikhan N.F."/>
            <person name="Baker D."/>
            <person name="Gharbi K."/>
            <person name="Hall N."/>
            <person name="Watson M."/>
            <person name="Adriaenssens E.M."/>
            <person name="Foster-Nyarko E."/>
            <person name="Jarju S."/>
            <person name="Secka A."/>
            <person name="Antonio M."/>
            <person name="Oren A."/>
            <person name="Chaudhuri R.R."/>
            <person name="La Ragione R."/>
            <person name="Hildebrand F."/>
            <person name="Pallen M.J."/>
        </authorList>
    </citation>
    <scope>NUCLEOTIDE SEQUENCE</scope>
    <source>
        <strain evidence="12">B3-2255</strain>
    </source>
</reference>
<dbReference type="PANTHER" id="PTHR43527">
    <property type="entry name" value="4-DIPHOSPHOCYTIDYL-2-C-METHYL-D-ERYTHRITOL KINASE, CHLOROPLASTIC"/>
    <property type="match status" value="1"/>
</dbReference>
<evidence type="ECO:0000259" key="10">
    <source>
        <dbReference type="Pfam" id="PF00288"/>
    </source>
</evidence>
<organism evidence="12 13">
    <name type="scientific">Candidatus Merdivivens faecigallinarum</name>
    <dbReference type="NCBI Taxonomy" id="2840871"/>
    <lineage>
        <taxon>Bacteria</taxon>
        <taxon>Pseudomonadati</taxon>
        <taxon>Bacteroidota</taxon>
        <taxon>Bacteroidia</taxon>
        <taxon>Bacteroidales</taxon>
        <taxon>Muribaculaceae</taxon>
        <taxon>Muribaculaceae incertae sedis</taxon>
        <taxon>Candidatus Merdivivens</taxon>
    </lineage>
</organism>
<dbReference type="Gene3D" id="3.30.230.10">
    <property type="match status" value="1"/>
</dbReference>
<evidence type="ECO:0000256" key="7">
    <source>
        <dbReference type="ARBA" id="ARBA00022840"/>
    </source>
</evidence>
<dbReference type="InterPro" id="IPR014721">
    <property type="entry name" value="Ribsml_uS5_D2-typ_fold_subgr"/>
</dbReference>
<evidence type="ECO:0000256" key="8">
    <source>
        <dbReference type="ARBA" id="ARBA00032554"/>
    </source>
</evidence>
<keyword evidence="4 9" id="KW-0808">Transferase</keyword>
<dbReference type="GO" id="GO:0005524">
    <property type="term" value="F:ATP binding"/>
    <property type="evidence" value="ECO:0007669"/>
    <property type="project" value="UniProtKB-UniRule"/>
</dbReference>
<dbReference type="PANTHER" id="PTHR43527:SF2">
    <property type="entry name" value="4-DIPHOSPHOCYTIDYL-2-C-METHYL-D-ERYTHRITOL KINASE, CHLOROPLASTIC"/>
    <property type="match status" value="1"/>
</dbReference>
<dbReference type="AlphaFoldDB" id="A0A9D9NQR9"/>
<comment type="similarity">
    <text evidence="1 9">Belongs to the GHMP kinase family. IspE subfamily.</text>
</comment>
<dbReference type="GO" id="GO:0016114">
    <property type="term" value="P:terpenoid biosynthetic process"/>
    <property type="evidence" value="ECO:0007669"/>
    <property type="project" value="InterPro"/>
</dbReference>
<feature type="active site" evidence="9">
    <location>
        <position position="164"/>
    </location>
</feature>